<gene>
    <name evidence="1" type="ORF">MANES_04G126701v8</name>
</gene>
<proteinExistence type="predicted"/>
<comment type="caution">
    <text evidence="1">The sequence shown here is derived from an EMBL/GenBank/DDBJ whole genome shotgun (WGS) entry which is preliminary data.</text>
</comment>
<evidence type="ECO:0000313" key="1">
    <source>
        <dbReference type="EMBL" id="KAG8656368.1"/>
    </source>
</evidence>
<dbReference type="EMBL" id="CM004390">
    <property type="protein sequence ID" value="KAG8656368.1"/>
    <property type="molecule type" value="Genomic_DNA"/>
</dbReference>
<keyword evidence="2" id="KW-1185">Reference proteome</keyword>
<protein>
    <submittedName>
        <fullName evidence="1">Uncharacterized protein</fullName>
    </submittedName>
</protein>
<accession>A0ACB7HUM9</accession>
<sequence>MLRMIYCVAASVYKPSRFRPSISKIVQVLEGMIPWSVIWGENDNAFLNSRSTL</sequence>
<dbReference type="Proteomes" id="UP000091857">
    <property type="component" value="Chromosome 4"/>
</dbReference>
<reference evidence="2" key="1">
    <citation type="journal article" date="2016" name="Nat. Biotechnol.">
        <title>Sequencing wild and cultivated cassava and related species reveals extensive interspecific hybridization and genetic diversity.</title>
        <authorList>
            <person name="Bredeson J.V."/>
            <person name="Lyons J.B."/>
            <person name="Prochnik S.E."/>
            <person name="Wu G.A."/>
            <person name="Ha C.M."/>
            <person name="Edsinger-Gonzales E."/>
            <person name="Grimwood J."/>
            <person name="Schmutz J."/>
            <person name="Rabbi I.Y."/>
            <person name="Egesi C."/>
            <person name="Nauluvula P."/>
            <person name="Lebot V."/>
            <person name="Ndunguru J."/>
            <person name="Mkamilo G."/>
            <person name="Bart R.S."/>
            <person name="Setter T.L."/>
            <person name="Gleadow R.M."/>
            <person name="Kulakow P."/>
            <person name="Ferguson M.E."/>
            <person name="Rounsley S."/>
            <person name="Rokhsar D.S."/>
        </authorList>
    </citation>
    <scope>NUCLEOTIDE SEQUENCE [LARGE SCALE GENOMIC DNA]</scope>
    <source>
        <strain evidence="2">cv. AM560-2</strain>
    </source>
</reference>
<evidence type="ECO:0000313" key="2">
    <source>
        <dbReference type="Proteomes" id="UP000091857"/>
    </source>
</evidence>
<organism evidence="1 2">
    <name type="scientific">Manihot esculenta</name>
    <name type="common">Cassava</name>
    <name type="synonym">Jatropha manihot</name>
    <dbReference type="NCBI Taxonomy" id="3983"/>
    <lineage>
        <taxon>Eukaryota</taxon>
        <taxon>Viridiplantae</taxon>
        <taxon>Streptophyta</taxon>
        <taxon>Embryophyta</taxon>
        <taxon>Tracheophyta</taxon>
        <taxon>Spermatophyta</taxon>
        <taxon>Magnoliopsida</taxon>
        <taxon>eudicotyledons</taxon>
        <taxon>Gunneridae</taxon>
        <taxon>Pentapetalae</taxon>
        <taxon>rosids</taxon>
        <taxon>fabids</taxon>
        <taxon>Malpighiales</taxon>
        <taxon>Euphorbiaceae</taxon>
        <taxon>Crotonoideae</taxon>
        <taxon>Manihoteae</taxon>
        <taxon>Manihot</taxon>
    </lineage>
</organism>
<name>A0ACB7HUM9_MANES</name>